<accession>A0A816PKH3</accession>
<proteinExistence type="predicted"/>
<dbReference type="EMBL" id="CAJNRE010005790">
    <property type="protein sequence ID" value="CAF2049582.1"/>
    <property type="molecule type" value="Genomic_DNA"/>
</dbReference>
<evidence type="ECO:0000313" key="2">
    <source>
        <dbReference type="EMBL" id="CAF4141303.1"/>
    </source>
</evidence>
<name>A0A816PKH3_9BILA</name>
<gene>
    <name evidence="2" type="ORF">GIL414_LOCUS19025</name>
    <name evidence="1" type="ORF">MBJ925_LOCUS12748</name>
</gene>
<protein>
    <recommendedName>
        <fullName evidence="4">WW domain-containing protein</fullName>
    </recommendedName>
</protein>
<sequence>MGERLEWVQIIEPKSKDIMYANLVTGECVWEAPPGAR</sequence>
<comment type="caution">
    <text evidence="1">The sequence shown here is derived from an EMBL/GenBank/DDBJ whole genome shotgun (WGS) entry which is preliminary data.</text>
</comment>
<feature type="non-terminal residue" evidence="1">
    <location>
        <position position="1"/>
    </location>
</feature>
<reference evidence="1" key="1">
    <citation type="submission" date="2021-02" db="EMBL/GenBank/DDBJ databases">
        <authorList>
            <person name="Nowell W R."/>
        </authorList>
    </citation>
    <scope>NUCLEOTIDE SEQUENCE</scope>
</reference>
<dbReference type="Proteomes" id="UP000681720">
    <property type="component" value="Unassembled WGS sequence"/>
</dbReference>
<dbReference type="AlphaFoldDB" id="A0A816PKH3"/>
<organism evidence="1 3">
    <name type="scientific">Rotaria magnacalcarata</name>
    <dbReference type="NCBI Taxonomy" id="392030"/>
    <lineage>
        <taxon>Eukaryota</taxon>
        <taxon>Metazoa</taxon>
        <taxon>Spiralia</taxon>
        <taxon>Gnathifera</taxon>
        <taxon>Rotifera</taxon>
        <taxon>Eurotatoria</taxon>
        <taxon>Bdelloidea</taxon>
        <taxon>Philodinida</taxon>
        <taxon>Philodinidae</taxon>
        <taxon>Rotaria</taxon>
    </lineage>
</organism>
<evidence type="ECO:0000313" key="1">
    <source>
        <dbReference type="EMBL" id="CAF2049582.1"/>
    </source>
</evidence>
<dbReference type="Proteomes" id="UP000663824">
    <property type="component" value="Unassembled WGS sequence"/>
</dbReference>
<evidence type="ECO:0000313" key="3">
    <source>
        <dbReference type="Proteomes" id="UP000663824"/>
    </source>
</evidence>
<dbReference type="EMBL" id="CAJOBJ010009560">
    <property type="protein sequence ID" value="CAF4141303.1"/>
    <property type="molecule type" value="Genomic_DNA"/>
</dbReference>
<evidence type="ECO:0008006" key="4">
    <source>
        <dbReference type="Google" id="ProtNLM"/>
    </source>
</evidence>